<dbReference type="Pfam" id="PF04960">
    <property type="entry name" value="Glutaminase"/>
    <property type="match status" value="1"/>
</dbReference>
<dbReference type="InterPro" id="IPR015868">
    <property type="entry name" value="Glutaminase"/>
</dbReference>
<evidence type="ECO:0000256" key="2">
    <source>
        <dbReference type="ARBA" id="ARBA00011881"/>
    </source>
</evidence>
<feature type="binding site" evidence="6">
    <location>
        <position position="190"/>
    </location>
    <ligand>
        <name>substrate</name>
    </ligand>
</feature>
<name>A0ABR9ZQ39_9FIRM</name>
<accession>A0ABR9ZQ39</accession>
<feature type="binding site" evidence="6">
    <location>
        <position position="166"/>
    </location>
    <ligand>
        <name>substrate</name>
    </ligand>
</feature>
<organism evidence="7 8">
    <name type="scientific">Fusibacter ferrireducens</name>
    <dbReference type="NCBI Taxonomy" id="2785058"/>
    <lineage>
        <taxon>Bacteria</taxon>
        <taxon>Bacillati</taxon>
        <taxon>Bacillota</taxon>
        <taxon>Clostridia</taxon>
        <taxon>Eubacteriales</taxon>
        <taxon>Eubacteriales Family XII. Incertae Sedis</taxon>
        <taxon>Fusibacter</taxon>
    </lineage>
</organism>
<dbReference type="HAMAP" id="MF_00313">
    <property type="entry name" value="Glutaminase"/>
    <property type="match status" value="1"/>
</dbReference>
<dbReference type="Gene3D" id="3.40.710.10">
    <property type="entry name" value="DD-peptidase/beta-lactamase superfamily"/>
    <property type="match status" value="1"/>
</dbReference>
<dbReference type="PANTHER" id="PTHR12544">
    <property type="entry name" value="GLUTAMINASE"/>
    <property type="match status" value="1"/>
</dbReference>
<evidence type="ECO:0000313" key="7">
    <source>
        <dbReference type="EMBL" id="MBF4692578.1"/>
    </source>
</evidence>
<comment type="caution">
    <text evidence="7">The sequence shown here is derived from an EMBL/GenBank/DDBJ whole genome shotgun (WGS) entry which is preliminary data.</text>
</comment>
<dbReference type="InterPro" id="IPR012338">
    <property type="entry name" value="Beta-lactam/transpept-like"/>
</dbReference>
<dbReference type="SUPFAM" id="SSF56601">
    <property type="entry name" value="beta-lactamase/transpeptidase-like"/>
    <property type="match status" value="1"/>
</dbReference>
<evidence type="ECO:0000256" key="3">
    <source>
        <dbReference type="ARBA" id="ARBA00012918"/>
    </source>
</evidence>
<gene>
    <name evidence="6 7" type="primary">glsA</name>
    <name evidence="7" type="ORF">ISU02_05585</name>
</gene>
<feature type="binding site" evidence="6">
    <location>
        <position position="260"/>
    </location>
    <ligand>
        <name>substrate</name>
    </ligand>
</feature>
<dbReference type="Proteomes" id="UP000614200">
    <property type="component" value="Unassembled WGS sequence"/>
</dbReference>
<feature type="binding site" evidence="6">
    <location>
        <position position="114"/>
    </location>
    <ligand>
        <name>substrate</name>
    </ligand>
</feature>
<evidence type="ECO:0000313" key="8">
    <source>
        <dbReference type="Proteomes" id="UP000614200"/>
    </source>
</evidence>
<keyword evidence="4 6" id="KW-0378">Hydrolase</keyword>
<dbReference type="PANTHER" id="PTHR12544:SF29">
    <property type="entry name" value="GLUTAMINASE"/>
    <property type="match status" value="1"/>
</dbReference>
<dbReference type="EMBL" id="JADKNH010000003">
    <property type="protein sequence ID" value="MBF4692578.1"/>
    <property type="molecule type" value="Genomic_DNA"/>
</dbReference>
<dbReference type="NCBIfam" id="TIGR03814">
    <property type="entry name" value="Gln_ase"/>
    <property type="match status" value="1"/>
</dbReference>
<sequence length="306" mass="33063">MEKTALRNAIENNRDVTKLGEVASYIPELAKGNRDALGACIFDTGGNLLLEGDYETKFTIQSVSKVITLICALIDNGKEIVFSKVGNEPSSDPFNSLLKLEIEENHKPLNPFINAGAIVCTSLVAGDNGIEKFTRILNMIRKLANNENIEVNYPVFRSEKLTGNTNRAIAYFLKGAGIIEKDVEDILDTYFKCCSIEVDVEDIARIASVIANNGIAPWSKEMLIPKEVNRIVKATMSTCGLYDSSGKFSVDVGIPAKSGVGGCIMAVVPNRMGIAVVGPSLDKHGNSVAGIKVMESLSRALELSIF</sequence>
<proteinExistence type="inferred from homology"/>
<protein>
    <recommendedName>
        <fullName evidence="3 6">Glutaminase</fullName>
        <ecNumber evidence="3 6">3.5.1.2</ecNumber>
    </recommendedName>
</protein>
<feature type="binding site" evidence="6">
    <location>
        <position position="242"/>
    </location>
    <ligand>
        <name>substrate</name>
    </ligand>
</feature>
<dbReference type="GO" id="GO:0004359">
    <property type="term" value="F:glutaminase activity"/>
    <property type="evidence" value="ECO:0007669"/>
    <property type="project" value="UniProtKB-EC"/>
</dbReference>
<dbReference type="EC" id="3.5.1.2" evidence="3 6"/>
<reference evidence="7 8" key="1">
    <citation type="submission" date="2020-11" db="EMBL/GenBank/DDBJ databases">
        <title>Fusibacter basophilias sp. nov.</title>
        <authorList>
            <person name="Qiu D."/>
        </authorList>
    </citation>
    <scope>NUCLEOTIDE SEQUENCE [LARGE SCALE GENOMIC DNA]</scope>
    <source>
        <strain evidence="7 8">Q10-2</strain>
    </source>
</reference>
<feature type="binding site" evidence="6">
    <location>
        <position position="62"/>
    </location>
    <ligand>
        <name>substrate</name>
    </ligand>
</feature>
<keyword evidence="8" id="KW-1185">Reference proteome</keyword>
<comment type="catalytic activity">
    <reaction evidence="5 6">
        <text>L-glutamine + H2O = L-glutamate + NH4(+)</text>
        <dbReference type="Rhea" id="RHEA:15889"/>
        <dbReference type="ChEBI" id="CHEBI:15377"/>
        <dbReference type="ChEBI" id="CHEBI:28938"/>
        <dbReference type="ChEBI" id="CHEBI:29985"/>
        <dbReference type="ChEBI" id="CHEBI:58359"/>
        <dbReference type="EC" id="3.5.1.2"/>
    </reaction>
</comment>
<evidence type="ECO:0000256" key="4">
    <source>
        <dbReference type="ARBA" id="ARBA00022801"/>
    </source>
</evidence>
<evidence type="ECO:0000256" key="5">
    <source>
        <dbReference type="ARBA" id="ARBA00049534"/>
    </source>
</evidence>
<dbReference type="RefSeq" id="WP_194700820.1">
    <property type="nucleotide sequence ID" value="NZ_JADKNH010000003.1"/>
</dbReference>
<comment type="subunit">
    <text evidence="2 6">Homotetramer.</text>
</comment>
<keyword evidence="6" id="KW-0007">Acetylation</keyword>
<comment type="similarity">
    <text evidence="1 6">Belongs to the glutaminase family.</text>
</comment>
<feature type="binding site" evidence="6">
    <location>
        <position position="159"/>
    </location>
    <ligand>
        <name>substrate</name>
    </ligand>
</feature>
<evidence type="ECO:0000256" key="1">
    <source>
        <dbReference type="ARBA" id="ARBA00011076"/>
    </source>
</evidence>
<evidence type="ECO:0000256" key="6">
    <source>
        <dbReference type="HAMAP-Rule" id="MF_00313"/>
    </source>
</evidence>